<accession>A0A074ZYD2</accession>
<evidence type="ECO:0000313" key="2">
    <source>
        <dbReference type="Proteomes" id="UP000054324"/>
    </source>
</evidence>
<name>A0A074ZYD2_OPIVI</name>
<organism evidence="1 2">
    <name type="scientific">Opisthorchis viverrini</name>
    <name type="common">Southeast Asian liver fluke</name>
    <dbReference type="NCBI Taxonomy" id="6198"/>
    <lineage>
        <taxon>Eukaryota</taxon>
        <taxon>Metazoa</taxon>
        <taxon>Spiralia</taxon>
        <taxon>Lophotrochozoa</taxon>
        <taxon>Platyhelminthes</taxon>
        <taxon>Trematoda</taxon>
        <taxon>Digenea</taxon>
        <taxon>Opisthorchiida</taxon>
        <taxon>Opisthorchiata</taxon>
        <taxon>Opisthorchiidae</taxon>
        <taxon>Opisthorchis</taxon>
    </lineage>
</organism>
<dbReference type="Proteomes" id="UP000054324">
    <property type="component" value="Unassembled WGS sequence"/>
</dbReference>
<dbReference type="GeneID" id="20315712"/>
<dbReference type="KEGG" id="ovi:T265_01524"/>
<sequence>MSLHRLPIPPVDPLEADLLETTAPHDSQHKLAIYHRCVEDMFGIMKNNQEDEEILENRNVAYVNTTLIPLNERCLLGPRLS</sequence>
<reference evidence="1 2" key="1">
    <citation type="submission" date="2013-11" db="EMBL/GenBank/DDBJ databases">
        <title>Opisthorchis viverrini - life in the bile duct.</title>
        <authorList>
            <person name="Young N.D."/>
            <person name="Nagarajan N."/>
            <person name="Lin S.J."/>
            <person name="Korhonen P.K."/>
            <person name="Jex A.R."/>
            <person name="Hall R.S."/>
            <person name="Safavi-Hemami H."/>
            <person name="Kaewkong W."/>
            <person name="Bertrand D."/>
            <person name="Gao S."/>
            <person name="Seet Q."/>
            <person name="Wongkham S."/>
            <person name="Teh B.T."/>
            <person name="Wongkham C."/>
            <person name="Intapan P.M."/>
            <person name="Maleewong W."/>
            <person name="Yang X."/>
            <person name="Hu M."/>
            <person name="Wang Z."/>
            <person name="Hofmann A."/>
            <person name="Sternberg P.W."/>
            <person name="Tan P."/>
            <person name="Wang J."/>
            <person name="Gasser R.B."/>
        </authorList>
    </citation>
    <scope>NUCLEOTIDE SEQUENCE [LARGE SCALE GENOMIC DNA]</scope>
</reference>
<dbReference type="EMBL" id="KL596634">
    <property type="protein sequence ID" value="KER32473.1"/>
    <property type="molecule type" value="Genomic_DNA"/>
</dbReference>
<gene>
    <name evidence="1" type="ORF">T265_01524</name>
</gene>
<protein>
    <submittedName>
        <fullName evidence="1">Uncharacterized protein</fullName>
    </submittedName>
</protein>
<dbReference type="AlphaFoldDB" id="A0A074ZYD2"/>
<evidence type="ECO:0000313" key="1">
    <source>
        <dbReference type="EMBL" id="KER32473.1"/>
    </source>
</evidence>
<dbReference type="RefSeq" id="XP_009163829.1">
    <property type="nucleotide sequence ID" value="XM_009165565.1"/>
</dbReference>
<dbReference type="CTD" id="20315712"/>
<keyword evidence="2" id="KW-1185">Reference proteome</keyword>
<proteinExistence type="predicted"/>